<dbReference type="Gene3D" id="2.90.10.10">
    <property type="entry name" value="Bulb-type lectin domain"/>
    <property type="match status" value="1"/>
</dbReference>
<dbReference type="InParanoid" id="D3B463"/>
<evidence type="ECO:0008006" key="4">
    <source>
        <dbReference type="Google" id="ProtNLM"/>
    </source>
</evidence>
<reference evidence="2 3" key="1">
    <citation type="journal article" date="2011" name="Genome Res.">
        <title>Phylogeny-wide analysis of social amoeba genomes highlights ancient origins for complex intercellular communication.</title>
        <authorList>
            <person name="Heidel A.J."/>
            <person name="Lawal H.M."/>
            <person name="Felder M."/>
            <person name="Schilde C."/>
            <person name="Helps N.R."/>
            <person name="Tunggal B."/>
            <person name="Rivero F."/>
            <person name="John U."/>
            <person name="Schleicher M."/>
            <person name="Eichinger L."/>
            <person name="Platzer M."/>
            <person name="Noegel A.A."/>
            <person name="Schaap P."/>
            <person name="Gloeckner G."/>
        </authorList>
    </citation>
    <scope>NUCLEOTIDE SEQUENCE [LARGE SCALE GENOMIC DNA]</scope>
    <source>
        <strain evidence="3">ATCC 26659 / Pp 5 / PN500</strain>
    </source>
</reference>
<dbReference type="Proteomes" id="UP000001396">
    <property type="component" value="Unassembled WGS sequence"/>
</dbReference>
<sequence>MNIQIKNLFGNFILVVFVGLLLINQEQCYGLPNRNEYNITLDYNRFSIPLTPGINLDSISNNILRENSKKLVWKDLELVLTDDGVLELSKISNSQLLWQSEVPEGEFQGPFRLVLEPNCSLVIYSGDNATVWTSGAGVNDTSQDGPFYFTVLEEGAYGYRWGMWTVYYKWKRCVDAGSSWFAASKRPTSG</sequence>
<keyword evidence="1" id="KW-0732">Signal</keyword>
<gene>
    <name evidence="2" type="ORF">PPL_03184</name>
</gene>
<comment type="caution">
    <text evidence="2">The sequence shown here is derived from an EMBL/GenBank/DDBJ whole genome shotgun (WGS) entry which is preliminary data.</text>
</comment>
<dbReference type="EMBL" id="ADBJ01000010">
    <property type="protein sequence ID" value="EFA84111.1"/>
    <property type="molecule type" value="Genomic_DNA"/>
</dbReference>
<evidence type="ECO:0000256" key="1">
    <source>
        <dbReference type="SAM" id="SignalP"/>
    </source>
</evidence>
<evidence type="ECO:0000313" key="2">
    <source>
        <dbReference type="EMBL" id="EFA84111.1"/>
    </source>
</evidence>
<protein>
    <recommendedName>
        <fullName evidence="4">Bulb-type lectin domain-containing protein</fullName>
    </recommendedName>
</protein>
<dbReference type="InterPro" id="IPR036426">
    <property type="entry name" value="Bulb-type_lectin_dom_sf"/>
</dbReference>
<name>D3B463_HETP5</name>
<dbReference type="GeneID" id="31358707"/>
<organism evidence="2 3">
    <name type="scientific">Heterostelium pallidum (strain ATCC 26659 / Pp 5 / PN500)</name>
    <name type="common">Cellular slime mold</name>
    <name type="synonym">Polysphondylium pallidum</name>
    <dbReference type="NCBI Taxonomy" id="670386"/>
    <lineage>
        <taxon>Eukaryota</taxon>
        <taxon>Amoebozoa</taxon>
        <taxon>Evosea</taxon>
        <taxon>Eumycetozoa</taxon>
        <taxon>Dictyostelia</taxon>
        <taxon>Acytosteliales</taxon>
        <taxon>Acytosteliaceae</taxon>
        <taxon>Heterostelium</taxon>
    </lineage>
</organism>
<keyword evidence="3" id="KW-1185">Reference proteome</keyword>
<feature type="signal peptide" evidence="1">
    <location>
        <begin position="1"/>
        <end position="30"/>
    </location>
</feature>
<feature type="chain" id="PRO_5003040847" description="Bulb-type lectin domain-containing protein" evidence="1">
    <location>
        <begin position="31"/>
        <end position="190"/>
    </location>
</feature>
<dbReference type="AlphaFoldDB" id="D3B463"/>
<accession>D3B463</accession>
<proteinExistence type="predicted"/>
<dbReference type="SUPFAM" id="SSF51110">
    <property type="entry name" value="alpha-D-mannose-specific plant lectins"/>
    <property type="match status" value="1"/>
</dbReference>
<evidence type="ECO:0000313" key="3">
    <source>
        <dbReference type="Proteomes" id="UP000001396"/>
    </source>
</evidence>
<dbReference type="RefSeq" id="XP_020436228.1">
    <property type="nucleotide sequence ID" value="XM_020574156.1"/>
</dbReference>